<dbReference type="Pfam" id="PF01820">
    <property type="entry name" value="Dala_Dala_lig_N"/>
    <property type="match status" value="1"/>
</dbReference>
<keyword evidence="10 15" id="KW-0464">Manganese</keyword>
<evidence type="ECO:0000256" key="15">
    <source>
        <dbReference type="PIRSR" id="PIRSR039102-3"/>
    </source>
</evidence>
<dbReference type="GO" id="GO:0009252">
    <property type="term" value="P:peptidoglycan biosynthetic process"/>
    <property type="evidence" value="ECO:0007669"/>
    <property type="project" value="UniProtKB-UniRule"/>
</dbReference>
<dbReference type="NCBIfam" id="NF002528">
    <property type="entry name" value="PRK01966.1-4"/>
    <property type="match status" value="1"/>
</dbReference>
<comment type="catalytic activity">
    <reaction evidence="12">
        <text>2 D-alanine + ATP = D-alanyl-D-alanine + ADP + phosphate + H(+)</text>
        <dbReference type="Rhea" id="RHEA:11224"/>
        <dbReference type="ChEBI" id="CHEBI:15378"/>
        <dbReference type="ChEBI" id="CHEBI:30616"/>
        <dbReference type="ChEBI" id="CHEBI:43474"/>
        <dbReference type="ChEBI" id="CHEBI:57416"/>
        <dbReference type="ChEBI" id="CHEBI:57822"/>
        <dbReference type="ChEBI" id="CHEBI:456216"/>
        <dbReference type="EC" id="6.3.2.4"/>
    </reaction>
</comment>
<dbReference type="RefSeq" id="WP_129314212.1">
    <property type="nucleotide sequence ID" value="NZ_NOIQ01000001.1"/>
</dbReference>
<dbReference type="Gene3D" id="3.30.470.20">
    <property type="entry name" value="ATP-grasp fold, B domain"/>
    <property type="match status" value="1"/>
</dbReference>
<evidence type="ECO:0000256" key="1">
    <source>
        <dbReference type="ARBA" id="ARBA00001936"/>
    </source>
</evidence>
<keyword evidence="19" id="KW-1185">Reference proteome</keyword>
<keyword evidence="12" id="KW-0963">Cytoplasm</keyword>
<keyword evidence="9 12" id="KW-0573">Peptidoglycan synthesis</keyword>
<comment type="function">
    <text evidence="12">Cell wall formation.</text>
</comment>
<dbReference type="GO" id="GO:0046872">
    <property type="term" value="F:metal ion binding"/>
    <property type="evidence" value="ECO:0007669"/>
    <property type="project" value="UniProtKB-KW"/>
</dbReference>
<dbReference type="Proteomes" id="UP000462152">
    <property type="component" value="Unassembled WGS sequence"/>
</dbReference>
<dbReference type="PANTHER" id="PTHR23132:SF25">
    <property type="entry name" value="D-ALANINE--D-ALANINE LIGASE A"/>
    <property type="match status" value="1"/>
</dbReference>
<dbReference type="SUPFAM" id="SSF56059">
    <property type="entry name" value="Glutathione synthetase ATP-binding domain-like"/>
    <property type="match status" value="1"/>
</dbReference>
<dbReference type="OrthoDB" id="9813261at2"/>
<evidence type="ECO:0000313" key="19">
    <source>
        <dbReference type="Proteomes" id="UP000462152"/>
    </source>
</evidence>
<dbReference type="Gene3D" id="3.40.50.20">
    <property type="match status" value="1"/>
</dbReference>
<dbReference type="GO" id="GO:0008360">
    <property type="term" value="P:regulation of cell shape"/>
    <property type="evidence" value="ECO:0007669"/>
    <property type="project" value="UniProtKB-KW"/>
</dbReference>
<evidence type="ECO:0000313" key="18">
    <source>
        <dbReference type="EMBL" id="MUN54132.1"/>
    </source>
</evidence>
<evidence type="ECO:0000256" key="3">
    <source>
        <dbReference type="ARBA" id="ARBA00022598"/>
    </source>
</evidence>
<dbReference type="InterPro" id="IPR016185">
    <property type="entry name" value="PreATP-grasp_dom_sf"/>
</dbReference>
<feature type="active site" evidence="13">
    <location>
        <position position="202"/>
    </location>
</feature>
<keyword evidence="3 12" id="KW-0436">Ligase</keyword>
<sequence length="375" mass="40648">MTTNADNGRTTVGILFGGVSSEHSISLITAKGVLGVLDHEKYEPVLIGITPWGTWHLSSEEELGRLMDGVALPRFTGEGPQVSLPMGDPSEGLSLKYDDASFETGPHLDVVFPLLHGPFGEDGTVQGLLELAGLRYVGAGVTASAVGMDKHFMKIAFESAGLEVGPYTVVTARDWANDRAGAIERIKKLQLPVFVKPARAGSSMGITRIEDWADLDEAIQSAQKLDPKLVVEEGISGREIECAVLDGFGHEMPQASHPGEIEMVGDEHVFYDFEAKYVETASSELRCPADLPQDVQDSIRDKAVQAFLALDGEGLSRCDFFYTDDGRVVINEVNTMPGFTPISMYGMMWAESGIGYGELVDRLIRLALDREPGLR</sequence>
<dbReference type="InterPro" id="IPR005905">
    <property type="entry name" value="D_ala_D_ala"/>
</dbReference>
<evidence type="ECO:0000256" key="13">
    <source>
        <dbReference type="PIRSR" id="PIRSR039102-1"/>
    </source>
</evidence>
<evidence type="ECO:0000256" key="6">
    <source>
        <dbReference type="ARBA" id="ARBA00022840"/>
    </source>
</evidence>
<dbReference type="InterPro" id="IPR011761">
    <property type="entry name" value="ATP-grasp"/>
</dbReference>
<evidence type="ECO:0000256" key="7">
    <source>
        <dbReference type="ARBA" id="ARBA00022842"/>
    </source>
</evidence>
<dbReference type="EMBL" id="WOGT01000001">
    <property type="protein sequence ID" value="MUN54132.1"/>
    <property type="molecule type" value="Genomic_DNA"/>
</dbReference>
<comment type="caution">
    <text evidence="18">The sequence shown here is derived from an EMBL/GenBank/DDBJ whole genome shotgun (WGS) entry which is preliminary data.</text>
</comment>
<proteinExistence type="inferred from homology"/>
<dbReference type="InterPro" id="IPR011127">
    <property type="entry name" value="Dala_Dala_lig_N"/>
</dbReference>
<dbReference type="SUPFAM" id="SSF52440">
    <property type="entry name" value="PreATP-grasp domain"/>
    <property type="match status" value="1"/>
</dbReference>
<feature type="binding site" evidence="15">
    <location>
        <position position="332"/>
    </location>
    <ligand>
        <name>Mg(2+)</name>
        <dbReference type="ChEBI" id="CHEBI:18420"/>
        <label>1</label>
    </ligand>
</feature>
<evidence type="ECO:0000256" key="9">
    <source>
        <dbReference type="ARBA" id="ARBA00022984"/>
    </source>
</evidence>
<dbReference type="GO" id="GO:0008716">
    <property type="term" value="F:D-alanine-D-alanine ligase activity"/>
    <property type="evidence" value="ECO:0007669"/>
    <property type="project" value="UniProtKB-UniRule"/>
</dbReference>
<dbReference type="GO" id="GO:0071555">
    <property type="term" value="P:cell wall organization"/>
    <property type="evidence" value="ECO:0007669"/>
    <property type="project" value="UniProtKB-KW"/>
</dbReference>
<evidence type="ECO:0000256" key="2">
    <source>
        <dbReference type="ARBA" id="ARBA00010871"/>
    </source>
</evidence>
<keyword evidence="5 14" id="KW-0547">Nucleotide-binding</keyword>
<feature type="binding site" evidence="15">
    <location>
        <position position="319"/>
    </location>
    <ligand>
        <name>Mg(2+)</name>
        <dbReference type="ChEBI" id="CHEBI:18420"/>
        <label>1</label>
    </ligand>
</feature>
<evidence type="ECO:0000256" key="5">
    <source>
        <dbReference type="ARBA" id="ARBA00022741"/>
    </source>
</evidence>
<feature type="binding site" evidence="14">
    <location>
        <begin position="232"/>
        <end position="239"/>
    </location>
    <ligand>
        <name>ATP</name>
        <dbReference type="ChEBI" id="CHEBI:30616"/>
    </ligand>
</feature>
<feature type="binding site" evidence="14">
    <location>
        <begin position="194"/>
        <end position="196"/>
    </location>
    <ligand>
        <name>ATP</name>
        <dbReference type="ChEBI" id="CHEBI:30616"/>
    </ligand>
</feature>
<dbReference type="PROSITE" id="PS00843">
    <property type="entry name" value="DALA_DALA_LIGASE_1"/>
    <property type="match status" value="1"/>
</dbReference>
<evidence type="ECO:0000256" key="8">
    <source>
        <dbReference type="ARBA" id="ARBA00022960"/>
    </source>
</evidence>
<name>A0A7K1LGR8_9MICC</name>
<reference evidence="18 19" key="1">
    <citation type="submission" date="2019-12" db="EMBL/GenBank/DDBJ databases">
        <authorList>
            <person name="Li J."/>
            <person name="Shi Y."/>
            <person name="Xu G."/>
            <person name="Xiao D."/>
            <person name="Ran X."/>
        </authorList>
    </citation>
    <scope>NUCLEOTIDE SEQUENCE [LARGE SCALE GENOMIC DNA]</scope>
    <source>
        <strain evidence="18 19">JCM 15915</strain>
    </source>
</reference>
<organism evidence="18 19">
    <name type="scientific">Rothia koreensis</name>
    <dbReference type="NCBI Taxonomy" id="592378"/>
    <lineage>
        <taxon>Bacteria</taxon>
        <taxon>Bacillati</taxon>
        <taxon>Actinomycetota</taxon>
        <taxon>Actinomycetes</taxon>
        <taxon>Micrococcales</taxon>
        <taxon>Micrococcaceae</taxon>
        <taxon>Rothia</taxon>
    </lineage>
</organism>
<dbReference type="Pfam" id="PF07478">
    <property type="entry name" value="Dala_Dala_lig_C"/>
    <property type="match status" value="1"/>
</dbReference>
<feature type="binding site" evidence="14">
    <location>
        <begin position="331"/>
        <end position="332"/>
    </location>
    <ligand>
        <name>ATP</name>
        <dbReference type="ChEBI" id="CHEBI:30616"/>
    </ligand>
</feature>
<feature type="active site" evidence="13">
    <location>
        <position position="22"/>
    </location>
</feature>
<dbReference type="PROSITE" id="PS50975">
    <property type="entry name" value="ATP_GRASP"/>
    <property type="match status" value="1"/>
</dbReference>
<dbReference type="GO" id="GO:0005829">
    <property type="term" value="C:cytosol"/>
    <property type="evidence" value="ECO:0007669"/>
    <property type="project" value="TreeGrafter"/>
</dbReference>
<gene>
    <name evidence="12" type="primary">ddl</name>
    <name evidence="18" type="ORF">GMA10_02670</name>
</gene>
<dbReference type="PROSITE" id="PS00844">
    <property type="entry name" value="DALA_DALA_LIGASE_2"/>
    <property type="match status" value="1"/>
</dbReference>
<evidence type="ECO:0000256" key="14">
    <source>
        <dbReference type="PIRSR" id="PIRSR039102-2"/>
    </source>
</evidence>
<evidence type="ECO:0000256" key="16">
    <source>
        <dbReference type="PROSITE-ProRule" id="PRU00409"/>
    </source>
</evidence>
<dbReference type="PIRSF" id="PIRSF039102">
    <property type="entry name" value="Ddl/VanB"/>
    <property type="match status" value="1"/>
</dbReference>
<dbReference type="HAMAP" id="MF_00047">
    <property type="entry name" value="Dala_Dala_lig"/>
    <property type="match status" value="1"/>
</dbReference>
<feature type="active site" evidence="13">
    <location>
        <position position="343"/>
    </location>
</feature>
<dbReference type="GO" id="GO:0005524">
    <property type="term" value="F:ATP binding"/>
    <property type="evidence" value="ECO:0007669"/>
    <property type="project" value="UniProtKB-UniRule"/>
</dbReference>
<feature type="binding site" evidence="14">
    <location>
        <position position="150"/>
    </location>
    <ligand>
        <name>ATP</name>
        <dbReference type="ChEBI" id="CHEBI:30616"/>
    </ligand>
</feature>
<evidence type="ECO:0000259" key="17">
    <source>
        <dbReference type="PROSITE" id="PS50975"/>
    </source>
</evidence>
<feature type="domain" description="ATP-grasp" evidence="17">
    <location>
        <begin position="154"/>
        <end position="365"/>
    </location>
</feature>
<comment type="similarity">
    <text evidence="2 12">Belongs to the D-alanine--D-alanine ligase family.</text>
</comment>
<keyword evidence="4 15" id="KW-0479">Metal-binding</keyword>
<evidence type="ECO:0000256" key="10">
    <source>
        <dbReference type="ARBA" id="ARBA00023211"/>
    </source>
</evidence>
<keyword evidence="6 16" id="KW-0067">ATP-binding</keyword>
<keyword evidence="11 12" id="KW-0961">Cell wall biogenesis/degradation</keyword>
<dbReference type="PANTHER" id="PTHR23132">
    <property type="entry name" value="D-ALANINE--D-ALANINE LIGASE"/>
    <property type="match status" value="1"/>
</dbReference>
<feature type="binding site" evidence="15">
    <location>
        <position position="334"/>
    </location>
    <ligand>
        <name>Mg(2+)</name>
        <dbReference type="ChEBI" id="CHEBI:18420"/>
        <label>2</label>
    </ligand>
</feature>
<dbReference type="InterPro" id="IPR013815">
    <property type="entry name" value="ATP_grasp_subdomain_1"/>
</dbReference>
<evidence type="ECO:0000256" key="11">
    <source>
        <dbReference type="ARBA" id="ARBA00023316"/>
    </source>
</evidence>
<dbReference type="InterPro" id="IPR011095">
    <property type="entry name" value="Dala_Dala_lig_C"/>
</dbReference>
<evidence type="ECO:0000256" key="4">
    <source>
        <dbReference type="ARBA" id="ARBA00022723"/>
    </source>
</evidence>
<dbReference type="InterPro" id="IPR000291">
    <property type="entry name" value="D-Ala_lig_Van_CS"/>
</dbReference>
<feature type="binding site" evidence="14">
    <location>
        <begin position="202"/>
        <end position="203"/>
    </location>
    <ligand>
        <name>ATP</name>
        <dbReference type="ChEBI" id="CHEBI:30616"/>
    </ligand>
</feature>
<evidence type="ECO:0000256" key="12">
    <source>
        <dbReference type="HAMAP-Rule" id="MF_00047"/>
    </source>
</evidence>
<dbReference type="UniPathway" id="UPA00219"/>
<feature type="binding site" evidence="15">
    <location>
        <position position="332"/>
    </location>
    <ligand>
        <name>Mg(2+)</name>
        <dbReference type="ChEBI" id="CHEBI:18420"/>
        <label>2</label>
    </ligand>
</feature>
<comment type="cofactor">
    <cofactor evidence="1">
        <name>Mn(2+)</name>
        <dbReference type="ChEBI" id="CHEBI:29035"/>
    </cofactor>
</comment>
<dbReference type="AlphaFoldDB" id="A0A7K1LGR8"/>
<comment type="cofactor">
    <cofactor evidence="15">
        <name>Mg(2+)</name>
        <dbReference type="ChEBI" id="CHEBI:18420"/>
    </cofactor>
    <cofactor evidence="15">
        <name>Mn(2+)</name>
        <dbReference type="ChEBI" id="CHEBI:29035"/>
    </cofactor>
    <text evidence="15">Binds 2 magnesium or manganese ions per subunit.</text>
</comment>
<keyword evidence="8 12" id="KW-0133">Cell shape</keyword>
<dbReference type="NCBIfam" id="TIGR01205">
    <property type="entry name" value="D_ala_D_alaTIGR"/>
    <property type="match status" value="1"/>
</dbReference>
<protein>
    <recommendedName>
        <fullName evidence="12">D-alanine--D-alanine ligase</fullName>
        <ecNumber evidence="12">6.3.2.4</ecNumber>
    </recommendedName>
    <alternativeName>
        <fullName evidence="12">D-Ala-D-Ala ligase</fullName>
    </alternativeName>
    <alternativeName>
        <fullName evidence="12">D-alanylalanine synthetase</fullName>
    </alternativeName>
</protein>
<dbReference type="FunFam" id="3.30.470.20:FF:000008">
    <property type="entry name" value="D-alanine--D-alanine ligase"/>
    <property type="match status" value="1"/>
</dbReference>
<comment type="subcellular location">
    <subcellularLocation>
        <location evidence="12">Cytoplasm</location>
    </subcellularLocation>
</comment>
<keyword evidence="7 15" id="KW-0460">Magnesium</keyword>
<dbReference type="Gene3D" id="3.30.1490.20">
    <property type="entry name" value="ATP-grasp fold, A domain"/>
    <property type="match status" value="1"/>
</dbReference>
<dbReference type="EC" id="6.3.2.4" evidence="12"/>
<comment type="pathway">
    <text evidence="12">Cell wall biogenesis; peptidoglycan biosynthesis.</text>
</comment>
<accession>A0A7K1LGR8</accession>